<keyword evidence="3" id="KW-1185">Reference proteome</keyword>
<accession>G2R8F0</accession>
<dbReference type="HOGENOM" id="CLU_1772625_0_0_1"/>
<evidence type="ECO:0000313" key="2">
    <source>
        <dbReference type="EMBL" id="AEO68208.1"/>
    </source>
</evidence>
<feature type="region of interest" description="Disordered" evidence="1">
    <location>
        <begin position="53"/>
        <end position="93"/>
    </location>
</feature>
<dbReference type="eggNOG" id="ENOG502RJ1M">
    <property type="taxonomic scope" value="Eukaryota"/>
</dbReference>
<dbReference type="OrthoDB" id="10359397at2759"/>
<name>G2R8F0_THETT</name>
<dbReference type="AlphaFoldDB" id="G2R8F0"/>
<dbReference type="Proteomes" id="UP000008181">
    <property type="component" value="Chromosome 3"/>
</dbReference>
<dbReference type="GeneID" id="11519902"/>
<dbReference type="KEGG" id="ttt:THITE_2052051"/>
<reference evidence="2 3" key="1">
    <citation type="journal article" date="2011" name="Nat. Biotechnol.">
        <title>Comparative genomic analysis of the thermophilic biomass-degrading fungi Myceliophthora thermophila and Thielavia terrestris.</title>
        <authorList>
            <person name="Berka R.M."/>
            <person name="Grigoriev I.V."/>
            <person name="Otillar R."/>
            <person name="Salamov A."/>
            <person name="Grimwood J."/>
            <person name="Reid I."/>
            <person name="Ishmael N."/>
            <person name="John T."/>
            <person name="Darmond C."/>
            <person name="Moisan M.-C."/>
            <person name="Henrissat B."/>
            <person name="Coutinho P.M."/>
            <person name="Lombard V."/>
            <person name="Natvig D.O."/>
            <person name="Lindquist E."/>
            <person name="Schmutz J."/>
            <person name="Lucas S."/>
            <person name="Harris P."/>
            <person name="Powlowski J."/>
            <person name="Bellemare A."/>
            <person name="Taylor D."/>
            <person name="Butler G."/>
            <person name="de Vries R.P."/>
            <person name="Allijn I.E."/>
            <person name="van den Brink J."/>
            <person name="Ushinsky S."/>
            <person name="Storms R."/>
            <person name="Powell A.J."/>
            <person name="Paulsen I.T."/>
            <person name="Elbourne L.D.H."/>
            <person name="Baker S.E."/>
            <person name="Magnuson J."/>
            <person name="LaBoissiere S."/>
            <person name="Clutterbuck A.J."/>
            <person name="Martinez D."/>
            <person name="Wogulis M."/>
            <person name="de Leon A.L."/>
            <person name="Rey M.W."/>
            <person name="Tsang A."/>
        </authorList>
    </citation>
    <scope>NUCLEOTIDE SEQUENCE [LARGE SCALE GENOMIC DNA]</scope>
    <source>
        <strain evidence="3">ATCC 38088 / NRRL 8126</strain>
    </source>
</reference>
<sequence length="147" mass="16256">VNTLAMQARGSVIGEEWESIQARHFQGQRECFAKYAQALSAFGDFRPPSVDPSCSIGASRQDGVDTGRTCAWSTNGMPGSSLISSSNSRRSDRSRVTAARSAWATRTERIKRVIMADVDEMPERRYSTGWAIVFILDGSMVRRECPC</sequence>
<proteinExistence type="predicted"/>
<gene>
    <name evidence="2" type="ORF">THITE_2052051</name>
</gene>
<evidence type="ECO:0000256" key="1">
    <source>
        <dbReference type="SAM" id="MobiDB-lite"/>
    </source>
</evidence>
<protein>
    <submittedName>
        <fullName evidence="2">Uncharacterized protein</fullName>
    </submittedName>
</protein>
<organism evidence="2 3">
    <name type="scientific">Thermothielavioides terrestris (strain ATCC 38088 / NRRL 8126)</name>
    <name type="common">Thielavia terrestris</name>
    <dbReference type="NCBI Taxonomy" id="578455"/>
    <lineage>
        <taxon>Eukaryota</taxon>
        <taxon>Fungi</taxon>
        <taxon>Dikarya</taxon>
        <taxon>Ascomycota</taxon>
        <taxon>Pezizomycotina</taxon>
        <taxon>Sordariomycetes</taxon>
        <taxon>Sordariomycetidae</taxon>
        <taxon>Sordariales</taxon>
        <taxon>Chaetomiaceae</taxon>
        <taxon>Thermothielavioides</taxon>
        <taxon>Thermothielavioides terrestris</taxon>
    </lineage>
</organism>
<dbReference type="RefSeq" id="XP_003654544.1">
    <property type="nucleotide sequence ID" value="XM_003654496.1"/>
</dbReference>
<evidence type="ECO:0000313" key="3">
    <source>
        <dbReference type="Proteomes" id="UP000008181"/>
    </source>
</evidence>
<dbReference type="EMBL" id="CP003011">
    <property type="protein sequence ID" value="AEO68208.1"/>
    <property type="molecule type" value="Genomic_DNA"/>
</dbReference>
<feature type="non-terminal residue" evidence="2">
    <location>
        <position position="1"/>
    </location>
</feature>